<protein>
    <recommendedName>
        <fullName evidence="3">Carbohydrate kinase FGGY N-terminal domain-containing protein</fullName>
    </recommendedName>
</protein>
<dbReference type="Proteomes" id="UP001177023">
    <property type="component" value="Unassembled WGS sequence"/>
</dbReference>
<dbReference type="GO" id="GO:0005737">
    <property type="term" value="C:cytoplasm"/>
    <property type="evidence" value="ECO:0007669"/>
    <property type="project" value="TreeGrafter"/>
</dbReference>
<feature type="non-terminal residue" evidence="4">
    <location>
        <position position="176"/>
    </location>
</feature>
<evidence type="ECO:0000256" key="1">
    <source>
        <dbReference type="ARBA" id="ARBA00022679"/>
    </source>
</evidence>
<dbReference type="PANTHER" id="PTHR43435:SF4">
    <property type="entry name" value="FGGY CARBOHYDRATE KINASE DOMAIN-CONTAINING PROTEIN"/>
    <property type="match status" value="1"/>
</dbReference>
<name>A0AA36FRZ9_9BILA</name>
<keyword evidence="2" id="KW-0418">Kinase</keyword>
<dbReference type="PANTHER" id="PTHR43435">
    <property type="entry name" value="RIBULOKINASE"/>
    <property type="match status" value="1"/>
</dbReference>
<dbReference type="GO" id="GO:0019150">
    <property type="term" value="F:D-ribulokinase activity"/>
    <property type="evidence" value="ECO:0007669"/>
    <property type="project" value="TreeGrafter"/>
</dbReference>
<reference evidence="4" key="1">
    <citation type="submission" date="2023-06" db="EMBL/GenBank/DDBJ databases">
        <authorList>
            <person name="Delattre M."/>
        </authorList>
    </citation>
    <scope>NUCLEOTIDE SEQUENCE</scope>
    <source>
        <strain evidence="4">AF72</strain>
    </source>
</reference>
<dbReference type="GO" id="GO:0019321">
    <property type="term" value="P:pentose metabolic process"/>
    <property type="evidence" value="ECO:0007669"/>
    <property type="project" value="TreeGrafter"/>
</dbReference>
<keyword evidence="1" id="KW-0808">Transferase</keyword>
<feature type="domain" description="Carbohydrate kinase FGGY N-terminal" evidence="3">
    <location>
        <begin position="1"/>
        <end position="154"/>
    </location>
</feature>
<evidence type="ECO:0000313" key="4">
    <source>
        <dbReference type="EMBL" id="CAJ0561251.1"/>
    </source>
</evidence>
<dbReference type="SUPFAM" id="SSF53067">
    <property type="entry name" value="Actin-like ATPase domain"/>
    <property type="match status" value="1"/>
</dbReference>
<evidence type="ECO:0000313" key="5">
    <source>
        <dbReference type="Proteomes" id="UP001177023"/>
    </source>
</evidence>
<gene>
    <name evidence="4" type="ORF">MSPICULIGERA_LOCUS1773</name>
</gene>
<comment type="caution">
    <text evidence="4">The sequence shown here is derived from an EMBL/GenBank/DDBJ whole genome shotgun (WGS) entry which is preliminary data.</text>
</comment>
<dbReference type="AlphaFoldDB" id="A0AA36FRZ9"/>
<dbReference type="Gene3D" id="3.30.420.40">
    <property type="match status" value="1"/>
</dbReference>
<keyword evidence="5" id="KW-1185">Reference proteome</keyword>
<sequence>MWMDHRAKAEADLINSGNHNVLKYVGGRLSPEMQIPKLLWLRENNPDTYRNAGYFMDLPDFLTYRATGRDIRSICSATCKWTYLAEENRWDPEFFGALSLEDLLEYEAVKIGRHIGNIGATAGDLLPGLAKVFGLHSNVKVAISIIDAHAGTLGTIGARNLSVNTAFKKIWINIRN</sequence>
<dbReference type="EMBL" id="CATQJA010000543">
    <property type="protein sequence ID" value="CAJ0561251.1"/>
    <property type="molecule type" value="Genomic_DNA"/>
</dbReference>
<organism evidence="4 5">
    <name type="scientific">Mesorhabditis spiculigera</name>
    <dbReference type="NCBI Taxonomy" id="96644"/>
    <lineage>
        <taxon>Eukaryota</taxon>
        <taxon>Metazoa</taxon>
        <taxon>Ecdysozoa</taxon>
        <taxon>Nematoda</taxon>
        <taxon>Chromadorea</taxon>
        <taxon>Rhabditida</taxon>
        <taxon>Rhabditina</taxon>
        <taxon>Rhabditomorpha</taxon>
        <taxon>Rhabditoidea</taxon>
        <taxon>Rhabditidae</taxon>
        <taxon>Mesorhabditinae</taxon>
        <taxon>Mesorhabditis</taxon>
    </lineage>
</organism>
<accession>A0AA36FRZ9</accession>
<dbReference type="Pfam" id="PF00370">
    <property type="entry name" value="FGGY_N"/>
    <property type="match status" value="1"/>
</dbReference>
<evidence type="ECO:0000256" key="2">
    <source>
        <dbReference type="ARBA" id="ARBA00022777"/>
    </source>
</evidence>
<proteinExistence type="predicted"/>
<evidence type="ECO:0000259" key="3">
    <source>
        <dbReference type="Pfam" id="PF00370"/>
    </source>
</evidence>
<dbReference type="InterPro" id="IPR043129">
    <property type="entry name" value="ATPase_NBD"/>
</dbReference>
<dbReference type="InterPro" id="IPR018484">
    <property type="entry name" value="FGGY_N"/>
</dbReference>